<gene>
    <name evidence="1" type="ORF">PR048_001486</name>
</gene>
<dbReference type="EMBL" id="JARBHB010000001">
    <property type="protein sequence ID" value="KAJ8896143.1"/>
    <property type="molecule type" value="Genomic_DNA"/>
</dbReference>
<evidence type="ECO:0000313" key="2">
    <source>
        <dbReference type="Proteomes" id="UP001159363"/>
    </source>
</evidence>
<dbReference type="Proteomes" id="UP001159363">
    <property type="component" value="Chromosome 1"/>
</dbReference>
<organism evidence="1 2">
    <name type="scientific">Dryococelus australis</name>
    <dbReference type="NCBI Taxonomy" id="614101"/>
    <lineage>
        <taxon>Eukaryota</taxon>
        <taxon>Metazoa</taxon>
        <taxon>Ecdysozoa</taxon>
        <taxon>Arthropoda</taxon>
        <taxon>Hexapoda</taxon>
        <taxon>Insecta</taxon>
        <taxon>Pterygota</taxon>
        <taxon>Neoptera</taxon>
        <taxon>Polyneoptera</taxon>
        <taxon>Phasmatodea</taxon>
        <taxon>Verophasmatodea</taxon>
        <taxon>Anareolatae</taxon>
        <taxon>Phasmatidae</taxon>
        <taxon>Eurycanthinae</taxon>
        <taxon>Dryococelus</taxon>
    </lineage>
</organism>
<comment type="caution">
    <text evidence="1">The sequence shown here is derived from an EMBL/GenBank/DDBJ whole genome shotgun (WGS) entry which is preliminary data.</text>
</comment>
<evidence type="ECO:0000313" key="1">
    <source>
        <dbReference type="EMBL" id="KAJ8896143.1"/>
    </source>
</evidence>
<protein>
    <submittedName>
        <fullName evidence="1">Uncharacterized protein</fullName>
    </submittedName>
</protein>
<sequence>MFSDLHQNYFIQIKEHA</sequence>
<proteinExistence type="predicted"/>
<reference evidence="1 2" key="1">
    <citation type="submission" date="2023-02" db="EMBL/GenBank/DDBJ databases">
        <title>LHISI_Scaffold_Assembly.</title>
        <authorList>
            <person name="Stuart O.P."/>
            <person name="Cleave R."/>
            <person name="Magrath M.J.L."/>
            <person name="Mikheyev A.S."/>
        </authorList>
    </citation>
    <scope>NUCLEOTIDE SEQUENCE [LARGE SCALE GENOMIC DNA]</scope>
    <source>
        <strain evidence="1">Daus_M_001</strain>
        <tissue evidence="1">Leg muscle</tissue>
    </source>
</reference>
<accession>A0ABQ9IHH6</accession>
<name>A0ABQ9IHH6_9NEOP</name>
<keyword evidence="2" id="KW-1185">Reference proteome</keyword>